<dbReference type="SUPFAM" id="SSF53613">
    <property type="entry name" value="Ribokinase-like"/>
    <property type="match status" value="1"/>
</dbReference>
<dbReference type="Gene3D" id="3.40.1190.20">
    <property type="match status" value="1"/>
</dbReference>
<dbReference type="InterPro" id="IPR050306">
    <property type="entry name" value="PfkB_Carbo_kinase"/>
</dbReference>
<organism evidence="5 6">
    <name type="scientific">[Roseibacterium] beibuensis</name>
    <dbReference type="NCBI Taxonomy" id="1193142"/>
    <lineage>
        <taxon>Bacteria</taxon>
        <taxon>Pseudomonadati</taxon>
        <taxon>Pseudomonadota</taxon>
        <taxon>Alphaproteobacteria</taxon>
        <taxon>Rhodobacterales</taxon>
        <taxon>Roseobacteraceae</taxon>
        <taxon>Roseicyclus</taxon>
    </lineage>
</organism>
<dbReference type="PANTHER" id="PTHR43085">
    <property type="entry name" value="HEXOKINASE FAMILY MEMBER"/>
    <property type="match status" value="1"/>
</dbReference>
<evidence type="ECO:0000313" key="5">
    <source>
        <dbReference type="EMBL" id="GAA5068236.1"/>
    </source>
</evidence>
<dbReference type="GO" id="GO:0016301">
    <property type="term" value="F:kinase activity"/>
    <property type="evidence" value="ECO:0007669"/>
    <property type="project" value="UniProtKB-KW"/>
</dbReference>
<reference evidence="6" key="1">
    <citation type="journal article" date="2019" name="Int. J. Syst. Evol. Microbiol.">
        <title>The Global Catalogue of Microorganisms (GCM) 10K type strain sequencing project: providing services to taxonomists for standard genome sequencing and annotation.</title>
        <authorList>
            <consortium name="The Broad Institute Genomics Platform"/>
            <consortium name="The Broad Institute Genome Sequencing Center for Infectious Disease"/>
            <person name="Wu L."/>
            <person name="Ma J."/>
        </authorList>
    </citation>
    <scope>NUCLEOTIDE SEQUENCE [LARGE SCALE GENOMIC DNA]</scope>
    <source>
        <strain evidence="6">JCM 18015</strain>
    </source>
</reference>
<keyword evidence="2" id="KW-0808">Transferase</keyword>
<dbReference type="InterPro" id="IPR002173">
    <property type="entry name" value="Carboh/pur_kinase_PfkB_CS"/>
</dbReference>
<evidence type="ECO:0000313" key="6">
    <source>
        <dbReference type="Proteomes" id="UP001499910"/>
    </source>
</evidence>
<dbReference type="PANTHER" id="PTHR43085:SF15">
    <property type="entry name" value="2-DEHYDRO-3-DEOXYGLUCONOKINASE"/>
    <property type="match status" value="1"/>
</dbReference>
<proteinExistence type="inferred from homology"/>
<accession>A0ABP9L2H9</accession>
<dbReference type="Pfam" id="PF00294">
    <property type="entry name" value="PfkB"/>
    <property type="match status" value="1"/>
</dbReference>
<sequence length="305" mass="32547">MPDPKRPIRRIACVGEVMIELIARADGTARIGVAGDTYNTAVYMVRALRGSGIHVSYVTALGDDPYSDRIMDALRGQGVESDLVERRVGMMPGLYAIDTDARGERSFSYWRSTSAARSLFDEPCEIGLPALDGFDLVYLSGITLAILPEHSRARLFDWAEQFTRLGGTLAYDSNYRPRLWDSPEAAVAANTRMWRLADIALPSLDDEERLSGLDGSAAVLAHLRALGATRGALKRGDQGPIDLATGQTLPAGSPVEVVDSTAAGDSFNAAYLAALARGQDELSAMAAGHGLAAEVIRHPGAIMAG</sequence>
<comment type="caution">
    <text evidence="5">The sequence shown here is derived from an EMBL/GenBank/DDBJ whole genome shotgun (WGS) entry which is preliminary data.</text>
</comment>
<dbReference type="EMBL" id="BAABHW010000001">
    <property type="protein sequence ID" value="GAA5068236.1"/>
    <property type="molecule type" value="Genomic_DNA"/>
</dbReference>
<keyword evidence="3 5" id="KW-0418">Kinase</keyword>
<name>A0ABP9L2H9_9RHOB</name>
<evidence type="ECO:0000256" key="3">
    <source>
        <dbReference type="ARBA" id="ARBA00022777"/>
    </source>
</evidence>
<evidence type="ECO:0000256" key="2">
    <source>
        <dbReference type="ARBA" id="ARBA00022679"/>
    </source>
</evidence>
<dbReference type="CDD" id="cd01166">
    <property type="entry name" value="KdgK"/>
    <property type="match status" value="1"/>
</dbReference>
<feature type="domain" description="Carbohydrate kinase PfkB" evidence="4">
    <location>
        <begin position="10"/>
        <end position="302"/>
    </location>
</feature>
<evidence type="ECO:0000256" key="1">
    <source>
        <dbReference type="ARBA" id="ARBA00010688"/>
    </source>
</evidence>
<comment type="similarity">
    <text evidence="1">Belongs to the carbohydrate kinase PfkB family.</text>
</comment>
<dbReference type="InterPro" id="IPR029056">
    <property type="entry name" value="Ribokinase-like"/>
</dbReference>
<dbReference type="PROSITE" id="PS00584">
    <property type="entry name" value="PFKB_KINASES_2"/>
    <property type="match status" value="1"/>
</dbReference>
<gene>
    <name evidence="5" type="ORF">GCM10023209_08600</name>
</gene>
<evidence type="ECO:0000259" key="4">
    <source>
        <dbReference type="Pfam" id="PF00294"/>
    </source>
</evidence>
<dbReference type="RefSeq" id="WP_259546469.1">
    <property type="nucleotide sequence ID" value="NZ_BAABHW010000001.1"/>
</dbReference>
<keyword evidence="6" id="KW-1185">Reference proteome</keyword>
<protein>
    <submittedName>
        <fullName evidence="5">Sugar kinase</fullName>
    </submittedName>
</protein>
<dbReference type="InterPro" id="IPR011611">
    <property type="entry name" value="PfkB_dom"/>
</dbReference>
<dbReference type="Proteomes" id="UP001499910">
    <property type="component" value="Unassembled WGS sequence"/>
</dbReference>